<feature type="domain" description="AMP-dependent synthetase/ligase" evidence="2">
    <location>
        <begin position="64"/>
        <end position="303"/>
    </location>
</feature>
<evidence type="ECO:0000259" key="3">
    <source>
        <dbReference type="Pfam" id="PF13193"/>
    </source>
</evidence>
<dbReference type="PROSITE" id="PS00455">
    <property type="entry name" value="AMP_BINDING"/>
    <property type="match status" value="1"/>
</dbReference>
<dbReference type="Pfam" id="PF13193">
    <property type="entry name" value="AMP-binding_C"/>
    <property type="match status" value="1"/>
</dbReference>
<feature type="region of interest" description="Disordered" evidence="1">
    <location>
        <begin position="1"/>
        <end position="20"/>
    </location>
</feature>
<evidence type="ECO:0000313" key="5">
    <source>
        <dbReference type="Proteomes" id="UP001205311"/>
    </source>
</evidence>
<dbReference type="InterPro" id="IPR025110">
    <property type="entry name" value="AMP-bd_C"/>
</dbReference>
<dbReference type="InterPro" id="IPR042099">
    <property type="entry name" value="ANL_N_sf"/>
</dbReference>
<evidence type="ECO:0000256" key="1">
    <source>
        <dbReference type="SAM" id="MobiDB-lite"/>
    </source>
</evidence>
<reference evidence="4 5" key="1">
    <citation type="submission" date="2022-06" db="EMBL/GenBank/DDBJ databases">
        <title>Genomic Encyclopedia of Archaeal and Bacterial Type Strains, Phase II (KMG-II): from individual species to whole genera.</title>
        <authorList>
            <person name="Goeker M."/>
        </authorList>
    </citation>
    <scope>NUCLEOTIDE SEQUENCE [LARGE SCALE GENOMIC DNA]</scope>
    <source>
        <strain evidence="4 5">DSM 40477</strain>
    </source>
</reference>
<dbReference type="EMBL" id="JAMTCP010000026">
    <property type="protein sequence ID" value="MCP2260429.1"/>
    <property type="molecule type" value="Genomic_DNA"/>
</dbReference>
<feature type="compositionally biased region" description="Basic and acidic residues" evidence="1">
    <location>
        <begin position="1"/>
        <end position="13"/>
    </location>
</feature>
<keyword evidence="4" id="KW-0436">Ligase</keyword>
<gene>
    <name evidence="4" type="ORF">LX15_004143</name>
</gene>
<name>A0ABT1HY37_STRSD</name>
<dbReference type="Gene3D" id="3.40.50.12780">
    <property type="entry name" value="N-terminal domain of ligase-like"/>
    <property type="match status" value="1"/>
</dbReference>
<dbReference type="SUPFAM" id="SSF56801">
    <property type="entry name" value="Acetyl-CoA synthetase-like"/>
    <property type="match status" value="1"/>
</dbReference>
<organism evidence="4 5">
    <name type="scientific">Streptoalloteichus tenebrarius (strain ATCC 17920 / DSM 40477 / JCM 4838 / CBS 697.72 / NBRC 16177 / NCIMB 11028 / NRRL B-12390 / A12253. 1 / ISP 5477)</name>
    <name type="common">Streptomyces tenebrarius</name>
    <dbReference type="NCBI Taxonomy" id="1933"/>
    <lineage>
        <taxon>Bacteria</taxon>
        <taxon>Bacillati</taxon>
        <taxon>Actinomycetota</taxon>
        <taxon>Actinomycetes</taxon>
        <taxon>Pseudonocardiales</taxon>
        <taxon>Pseudonocardiaceae</taxon>
        <taxon>Streptoalloteichus</taxon>
    </lineage>
</organism>
<dbReference type="InterPro" id="IPR000873">
    <property type="entry name" value="AMP-dep_synth/lig_dom"/>
</dbReference>
<sequence>MTRSVRSEARELRPLPVPTGGGALLLSPLRRALAGEGPAVLPVPADDRAAADRLAAALGGGPLAADEDGDDPTALVVATSGSTGEPKGVLLSAGALRASADATHARLGGPGHWLLALPAWSVAGTQVLVRSLTAGTDPVVMDTSGGFRPDGFAAAAAPLLARRGPHYTSLVPTQLARLVAEGGAGLAALRAFDAVLLGGAATPPALRERAEAAGVRVVTTYGMSETSGGCVYDGIPLDGTRVRLAEVTELELDGTEPHESVGGDGGDSVSASVSASVGDVGTVGQIGRIGRIVLGGPTVARGYRGRPDLTAAAFGAPRDGWFRTSDLGRRGDDGRWEVLGRVDDLVNTGGVKIAPVLVERALAATPGVLEACVVGVPDPEWGQAVVAAVVPVDPADPPSADALRGQVRERVGRAAAPKRVTFVRALPLRGPGKVDRTAVRRLFAPTK</sequence>
<protein>
    <submittedName>
        <fullName evidence="4">O-succinylbenzoic acid--CoA ligase</fullName>
    </submittedName>
</protein>
<dbReference type="InterPro" id="IPR050237">
    <property type="entry name" value="ATP-dep_AMP-bd_enzyme"/>
</dbReference>
<dbReference type="InterPro" id="IPR020845">
    <property type="entry name" value="AMP-binding_CS"/>
</dbReference>
<feature type="domain" description="AMP-binding enzyme C-terminal" evidence="3">
    <location>
        <begin position="358"/>
        <end position="433"/>
    </location>
</feature>
<evidence type="ECO:0000313" key="4">
    <source>
        <dbReference type="EMBL" id="MCP2260429.1"/>
    </source>
</evidence>
<keyword evidence="5" id="KW-1185">Reference proteome</keyword>
<dbReference type="InterPro" id="IPR045851">
    <property type="entry name" value="AMP-bd_C_sf"/>
</dbReference>
<dbReference type="Gene3D" id="3.30.300.30">
    <property type="match status" value="1"/>
</dbReference>
<evidence type="ECO:0000259" key="2">
    <source>
        <dbReference type="Pfam" id="PF00501"/>
    </source>
</evidence>
<proteinExistence type="predicted"/>
<dbReference type="GO" id="GO:0016874">
    <property type="term" value="F:ligase activity"/>
    <property type="evidence" value="ECO:0007669"/>
    <property type="project" value="UniProtKB-KW"/>
</dbReference>
<accession>A0ABT1HY37</accession>
<dbReference type="Proteomes" id="UP001205311">
    <property type="component" value="Unassembled WGS sequence"/>
</dbReference>
<dbReference type="Pfam" id="PF00501">
    <property type="entry name" value="AMP-binding"/>
    <property type="match status" value="1"/>
</dbReference>
<dbReference type="PANTHER" id="PTHR43767">
    <property type="entry name" value="LONG-CHAIN-FATTY-ACID--COA LIGASE"/>
    <property type="match status" value="1"/>
</dbReference>
<dbReference type="PANTHER" id="PTHR43767:SF1">
    <property type="entry name" value="NONRIBOSOMAL PEPTIDE SYNTHASE PES1 (EUROFUNG)-RELATED"/>
    <property type="match status" value="1"/>
</dbReference>
<comment type="caution">
    <text evidence="4">The sequence shown here is derived from an EMBL/GenBank/DDBJ whole genome shotgun (WGS) entry which is preliminary data.</text>
</comment>
<dbReference type="Gene3D" id="2.30.38.10">
    <property type="entry name" value="Luciferase, Domain 3"/>
    <property type="match status" value="1"/>
</dbReference>